<dbReference type="PANTHER" id="PTHR47326:SF1">
    <property type="entry name" value="HTH PSQ-TYPE DOMAIN-CONTAINING PROTEIN"/>
    <property type="match status" value="1"/>
</dbReference>
<dbReference type="PANTHER" id="PTHR47326">
    <property type="entry name" value="TRANSPOSABLE ELEMENT TC3 TRANSPOSASE-LIKE PROTEIN"/>
    <property type="match status" value="1"/>
</dbReference>
<dbReference type="AlphaFoldDB" id="A0A8X6SMB9"/>
<protein>
    <submittedName>
        <fullName evidence="1">Uncharacterized protein</fullName>
    </submittedName>
</protein>
<keyword evidence="2" id="KW-1185">Reference proteome</keyword>
<evidence type="ECO:0000313" key="2">
    <source>
        <dbReference type="Proteomes" id="UP000887159"/>
    </source>
</evidence>
<evidence type="ECO:0000313" key="1">
    <source>
        <dbReference type="EMBL" id="GFY16349.1"/>
    </source>
</evidence>
<comment type="caution">
    <text evidence="1">The sequence shown here is derived from an EMBL/GenBank/DDBJ whole genome shotgun (WGS) entry which is preliminary data.</text>
</comment>
<organism evidence="1 2">
    <name type="scientific">Trichonephila clavipes</name>
    <name type="common">Golden silk orbweaver</name>
    <name type="synonym">Nephila clavipes</name>
    <dbReference type="NCBI Taxonomy" id="2585209"/>
    <lineage>
        <taxon>Eukaryota</taxon>
        <taxon>Metazoa</taxon>
        <taxon>Ecdysozoa</taxon>
        <taxon>Arthropoda</taxon>
        <taxon>Chelicerata</taxon>
        <taxon>Arachnida</taxon>
        <taxon>Araneae</taxon>
        <taxon>Araneomorphae</taxon>
        <taxon>Entelegynae</taxon>
        <taxon>Araneoidea</taxon>
        <taxon>Nephilidae</taxon>
        <taxon>Trichonephila</taxon>
    </lineage>
</organism>
<dbReference type="GO" id="GO:0003676">
    <property type="term" value="F:nucleic acid binding"/>
    <property type="evidence" value="ECO:0007669"/>
    <property type="project" value="InterPro"/>
</dbReference>
<gene>
    <name evidence="1" type="primary">NCL1_62174</name>
    <name evidence="1" type="ORF">TNCV_2349941</name>
</gene>
<name>A0A8X6SMB9_TRICX</name>
<sequence length="97" mass="11187">MCIGYRISMAMDWVGWSGKLADTLARSLLLDFFFWGHMKSLVYASPVNSNEALITRIAVVAGEIREMPVVFANFRHSLRRRCETCNFADGRFFEQFL</sequence>
<accession>A0A8X6SMB9</accession>
<reference evidence="1" key="1">
    <citation type="submission" date="2020-08" db="EMBL/GenBank/DDBJ databases">
        <title>Multicomponent nature underlies the extraordinary mechanical properties of spider dragline silk.</title>
        <authorList>
            <person name="Kono N."/>
            <person name="Nakamura H."/>
            <person name="Mori M."/>
            <person name="Yoshida Y."/>
            <person name="Ohtoshi R."/>
            <person name="Malay A.D."/>
            <person name="Moran D.A.P."/>
            <person name="Tomita M."/>
            <person name="Numata K."/>
            <person name="Arakawa K."/>
        </authorList>
    </citation>
    <scope>NUCLEOTIDE SEQUENCE</scope>
</reference>
<proteinExistence type="predicted"/>
<dbReference type="EMBL" id="BMAU01021338">
    <property type="protein sequence ID" value="GFY16349.1"/>
    <property type="molecule type" value="Genomic_DNA"/>
</dbReference>
<dbReference type="Proteomes" id="UP000887159">
    <property type="component" value="Unassembled WGS sequence"/>
</dbReference>
<dbReference type="Gene3D" id="3.30.420.10">
    <property type="entry name" value="Ribonuclease H-like superfamily/Ribonuclease H"/>
    <property type="match status" value="1"/>
</dbReference>
<dbReference type="InterPro" id="IPR036397">
    <property type="entry name" value="RNaseH_sf"/>
</dbReference>